<keyword evidence="1" id="KW-0732">Signal</keyword>
<evidence type="ECO:0000313" key="3">
    <source>
        <dbReference type="EMBL" id="RKR93534.1"/>
    </source>
</evidence>
<sequence>MMRPVLARLLVVATLGAIVALSLAAVRSTDALWSDQGTTATTTVNTGQLKLVAGTGSGSTYQFAGLNGSGILPGQQNQAPLAVTNAGSTPLRYKLNSAGPQVTSGPGVTVSLSGTVMGAGATCSTGVLPGVTAFTAFSATSSTTAATSPWRSLAKGATESWCIRSALTSVNPPGTGTVSATYTVLFAFGTEQTRS</sequence>
<dbReference type="Proteomes" id="UP001185792">
    <property type="component" value="Unassembled WGS sequence"/>
</dbReference>
<accession>A0A315S7Z5</accession>
<proteinExistence type="predicted"/>
<evidence type="ECO:0008006" key="6">
    <source>
        <dbReference type="Google" id="ProtNLM"/>
    </source>
</evidence>
<dbReference type="AlphaFoldDB" id="A0A315S7Z5"/>
<accession>A0A495JZ29</accession>
<evidence type="ECO:0000313" key="2">
    <source>
        <dbReference type="EMBL" id="MDV7133200.1"/>
    </source>
</evidence>
<comment type="caution">
    <text evidence="3">The sequence shown here is derived from an EMBL/GenBank/DDBJ whole genome shotgun (WGS) entry which is preliminary data.</text>
</comment>
<evidence type="ECO:0000313" key="4">
    <source>
        <dbReference type="Proteomes" id="UP000274762"/>
    </source>
</evidence>
<dbReference type="RefSeq" id="WP_062796516.1">
    <property type="nucleotide sequence ID" value="NZ_CBCRXS010000001.1"/>
</dbReference>
<name>A0A315S7Z5_WILMA</name>
<evidence type="ECO:0000256" key="1">
    <source>
        <dbReference type="SAM" id="SignalP"/>
    </source>
</evidence>
<dbReference type="EMBL" id="JAWLUM010000001">
    <property type="protein sequence ID" value="MDV7133200.1"/>
    <property type="molecule type" value="Genomic_DNA"/>
</dbReference>
<gene>
    <name evidence="3" type="ORF">DFJ75_0318</name>
    <name evidence="2" type="ORF">R4198_05775</name>
</gene>
<keyword evidence="5" id="KW-1185">Reference proteome</keyword>
<dbReference type="Proteomes" id="UP000274762">
    <property type="component" value="Unassembled WGS sequence"/>
</dbReference>
<feature type="signal peptide" evidence="1">
    <location>
        <begin position="1"/>
        <end position="24"/>
    </location>
</feature>
<reference evidence="2 5" key="2">
    <citation type="submission" date="2023-10" db="EMBL/GenBank/DDBJ databases">
        <title>Development of a sustainable strategy for remediation of hydrocarbon-contaminated territories based on the waste exchange concept.</title>
        <authorList>
            <person name="Krivoruchko A."/>
        </authorList>
    </citation>
    <scope>NUCLEOTIDE SEQUENCE [LARGE SCALE GENOMIC DNA]</scope>
    <source>
        <strain evidence="2 5">IEGM 1236</strain>
    </source>
</reference>
<dbReference type="EMBL" id="RBKV01000001">
    <property type="protein sequence ID" value="RKR93534.1"/>
    <property type="molecule type" value="Genomic_DNA"/>
</dbReference>
<evidence type="ECO:0000313" key="5">
    <source>
        <dbReference type="Proteomes" id="UP001185792"/>
    </source>
</evidence>
<feature type="chain" id="PRO_5043163414" description="Ribosomally synthesized peptide with SipW-like signal peptide" evidence="1">
    <location>
        <begin position="25"/>
        <end position="195"/>
    </location>
</feature>
<reference evidence="3 4" key="1">
    <citation type="submission" date="2018-10" db="EMBL/GenBank/DDBJ databases">
        <title>Sequencing the genomes of 1000 actinobacteria strains.</title>
        <authorList>
            <person name="Klenk H.-P."/>
        </authorList>
    </citation>
    <scope>NUCLEOTIDE SEQUENCE [LARGE SCALE GENOMIC DNA]</scope>
    <source>
        <strain evidence="3 4">DSM 44343</strain>
    </source>
</reference>
<organism evidence="3 4">
    <name type="scientific">Williamsia marianensis</name>
    <dbReference type="NCBI Taxonomy" id="85044"/>
    <lineage>
        <taxon>Bacteria</taxon>
        <taxon>Bacillati</taxon>
        <taxon>Actinomycetota</taxon>
        <taxon>Actinomycetes</taxon>
        <taxon>Mycobacteriales</taxon>
        <taxon>Nocardiaceae</taxon>
        <taxon>Williamsia</taxon>
    </lineage>
</organism>
<protein>
    <recommendedName>
        <fullName evidence="6">Ribosomally synthesized peptide with SipW-like signal peptide</fullName>
    </recommendedName>
</protein>